<evidence type="ECO:0000313" key="2">
    <source>
        <dbReference type="EMBL" id="KIC95306.1"/>
    </source>
</evidence>
<gene>
    <name evidence="2" type="ORF">OI18_06765</name>
</gene>
<dbReference type="STRING" id="1349421.OI18_06765"/>
<dbReference type="EMBL" id="JSVC01000007">
    <property type="protein sequence ID" value="KIC95306.1"/>
    <property type="molecule type" value="Genomic_DNA"/>
</dbReference>
<keyword evidence="3" id="KW-1185">Reference proteome</keyword>
<reference evidence="2 3" key="1">
    <citation type="submission" date="2014-11" db="EMBL/GenBank/DDBJ databases">
        <title>Genome sequence of Flavihumibacter solisilvae 3-3.</title>
        <authorList>
            <person name="Zhou G."/>
            <person name="Li M."/>
            <person name="Wang G."/>
        </authorList>
    </citation>
    <scope>NUCLEOTIDE SEQUENCE [LARGE SCALE GENOMIC DNA]</scope>
    <source>
        <strain evidence="2 3">3-3</strain>
    </source>
</reference>
<comment type="caution">
    <text evidence="2">The sequence shown here is derived from an EMBL/GenBank/DDBJ whole genome shotgun (WGS) entry which is preliminary data.</text>
</comment>
<dbReference type="RefSeq" id="WP_039138324.1">
    <property type="nucleotide sequence ID" value="NZ_JSVC01000007.1"/>
</dbReference>
<feature type="compositionally biased region" description="Acidic residues" evidence="1">
    <location>
        <begin position="64"/>
        <end position="79"/>
    </location>
</feature>
<sequence length="90" mass="9994">MVNKKDPGKDRKKSEEEKDPLEQINYPPEEDIMNPASGATRVPPETGNPDRVNPGDSLDVPGSELDDNMEDIGEEDEENNYYSLGGDKDD</sequence>
<evidence type="ECO:0000313" key="3">
    <source>
        <dbReference type="Proteomes" id="UP000031408"/>
    </source>
</evidence>
<dbReference type="Proteomes" id="UP000031408">
    <property type="component" value="Unassembled WGS sequence"/>
</dbReference>
<proteinExistence type="predicted"/>
<organism evidence="2 3">
    <name type="scientific">Flavihumibacter solisilvae</name>
    <dbReference type="NCBI Taxonomy" id="1349421"/>
    <lineage>
        <taxon>Bacteria</taxon>
        <taxon>Pseudomonadati</taxon>
        <taxon>Bacteroidota</taxon>
        <taxon>Chitinophagia</taxon>
        <taxon>Chitinophagales</taxon>
        <taxon>Chitinophagaceae</taxon>
        <taxon>Flavihumibacter</taxon>
    </lineage>
</organism>
<evidence type="ECO:0000256" key="1">
    <source>
        <dbReference type="SAM" id="MobiDB-lite"/>
    </source>
</evidence>
<protein>
    <submittedName>
        <fullName evidence="2">Uncharacterized protein</fullName>
    </submittedName>
</protein>
<feature type="region of interest" description="Disordered" evidence="1">
    <location>
        <begin position="1"/>
        <end position="90"/>
    </location>
</feature>
<accession>A0A0C1L717</accession>
<name>A0A0C1L717_9BACT</name>
<dbReference type="OrthoDB" id="680877at2"/>
<dbReference type="AlphaFoldDB" id="A0A0C1L717"/>
<feature type="compositionally biased region" description="Basic and acidic residues" evidence="1">
    <location>
        <begin position="1"/>
        <end position="16"/>
    </location>
</feature>